<reference evidence="3" key="2">
    <citation type="submission" date="2020-05" db="UniProtKB">
        <authorList>
            <consortium name="EnsemblMetazoa"/>
        </authorList>
    </citation>
    <scope>IDENTIFICATION</scope>
    <source>
        <strain evidence="3">LVP_AGWG</strain>
    </source>
</reference>
<evidence type="ECO:0000313" key="3">
    <source>
        <dbReference type="EnsemblMetazoa" id="AAEL006224-PA"/>
    </source>
</evidence>
<organism evidence="3 4">
    <name type="scientific">Aedes aegypti</name>
    <name type="common">Yellowfever mosquito</name>
    <name type="synonym">Culex aegypti</name>
    <dbReference type="NCBI Taxonomy" id="7159"/>
    <lineage>
        <taxon>Eukaryota</taxon>
        <taxon>Metazoa</taxon>
        <taxon>Ecdysozoa</taxon>
        <taxon>Arthropoda</taxon>
        <taxon>Hexapoda</taxon>
        <taxon>Insecta</taxon>
        <taxon>Pterygota</taxon>
        <taxon>Neoptera</taxon>
        <taxon>Endopterygota</taxon>
        <taxon>Diptera</taxon>
        <taxon>Nematocera</taxon>
        <taxon>Culicoidea</taxon>
        <taxon>Culicidae</taxon>
        <taxon>Culicinae</taxon>
        <taxon>Aedini</taxon>
        <taxon>Aedes</taxon>
        <taxon>Stegomyia</taxon>
    </lineage>
</organism>
<accession>A0A1S4FCV9</accession>
<protein>
    <submittedName>
        <fullName evidence="3">Uncharacterized protein</fullName>
    </submittedName>
</protein>
<dbReference type="PANTHER" id="PTHR43943:SF2">
    <property type="entry name" value="DEHYDROGENASE_REDUCTASE 4"/>
    <property type="match status" value="1"/>
</dbReference>
<dbReference type="PRINTS" id="PR00080">
    <property type="entry name" value="SDRFAMILY"/>
</dbReference>
<dbReference type="GO" id="GO:0004090">
    <property type="term" value="F:carbonyl reductase (NADPH) activity"/>
    <property type="evidence" value="ECO:0007669"/>
    <property type="project" value="TreeGrafter"/>
</dbReference>
<dbReference type="NCBIfam" id="NF005559">
    <property type="entry name" value="PRK07231.1"/>
    <property type="match status" value="1"/>
</dbReference>
<dbReference type="EnsemblMetazoa" id="AAEL006224-RA">
    <property type="protein sequence ID" value="AAEL006224-PA"/>
    <property type="gene ID" value="AAEL006224"/>
</dbReference>
<dbReference type="FunFam" id="3.40.50.720:FF:000084">
    <property type="entry name" value="Short-chain dehydrogenase reductase"/>
    <property type="match status" value="1"/>
</dbReference>
<dbReference type="InterPro" id="IPR020904">
    <property type="entry name" value="Sc_DH/Rdtase_CS"/>
</dbReference>
<dbReference type="PROSITE" id="PS00061">
    <property type="entry name" value="ADH_SHORT"/>
    <property type="match status" value="1"/>
</dbReference>
<dbReference type="AlphaFoldDB" id="A0A1S4FCV9"/>
<dbReference type="PRINTS" id="PR00081">
    <property type="entry name" value="GDHRDH"/>
</dbReference>
<dbReference type="Gene3D" id="3.40.50.720">
    <property type="entry name" value="NAD(P)-binding Rossmann-like Domain"/>
    <property type="match status" value="1"/>
</dbReference>
<dbReference type="FunCoup" id="A0A1S4FCV9">
    <property type="interactions" value="640"/>
</dbReference>
<dbReference type="Proteomes" id="UP000008820">
    <property type="component" value="Chromosome 2"/>
</dbReference>
<dbReference type="Pfam" id="PF13561">
    <property type="entry name" value="adh_short_C2"/>
    <property type="match status" value="1"/>
</dbReference>
<dbReference type="VEuPathDB" id="VectorBase:AAEL006224"/>
<keyword evidence="2" id="KW-0560">Oxidoreductase</keyword>
<dbReference type="PANTHER" id="PTHR43943">
    <property type="entry name" value="DEHYDROGENASE/REDUCTASE (SDR FAMILY) MEMBER 4"/>
    <property type="match status" value="1"/>
</dbReference>
<evidence type="ECO:0000256" key="2">
    <source>
        <dbReference type="ARBA" id="ARBA00023002"/>
    </source>
</evidence>
<dbReference type="InParanoid" id="A0A1S4FCV9"/>
<name>A0A1S4FCV9_AEDAE</name>
<proteinExistence type="inferred from homology"/>
<dbReference type="SUPFAM" id="SSF51735">
    <property type="entry name" value="NAD(P)-binding Rossmann-fold domains"/>
    <property type="match status" value="1"/>
</dbReference>
<gene>
    <name evidence="3" type="primary">5567637</name>
</gene>
<dbReference type="InterPro" id="IPR036291">
    <property type="entry name" value="NAD(P)-bd_dom_sf"/>
</dbReference>
<evidence type="ECO:0000313" key="4">
    <source>
        <dbReference type="Proteomes" id="UP000008820"/>
    </source>
</evidence>
<comment type="similarity">
    <text evidence="1">Belongs to the short-chain dehydrogenases/reductases (SDR) family.</text>
</comment>
<dbReference type="InterPro" id="IPR002347">
    <property type="entry name" value="SDR_fam"/>
</dbReference>
<evidence type="ECO:0000256" key="1">
    <source>
        <dbReference type="ARBA" id="ARBA00006484"/>
    </source>
</evidence>
<reference evidence="3 4" key="1">
    <citation type="submission" date="2017-06" db="EMBL/GenBank/DDBJ databases">
        <title>Aedes aegypti genome working group (AGWG) sequencing and assembly.</title>
        <authorList>
            <consortium name="Aedes aegypti Genome Working Group (AGWG)"/>
            <person name="Matthews B.J."/>
        </authorList>
    </citation>
    <scope>NUCLEOTIDE SEQUENCE [LARGE SCALE GENOMIC DNA]</scope>
    <source>
        <strain evidence="3 4">LVP_AGWG</strain>
    </source>
</reference>
<dbReference type="OrthoDB" id="1669814at2759"/>
<sequence>MFLRALARQSNTVAGMSGQRNLCSQISSSRLQGKVAVVTASTDGIGYAIAERLGQEGAKVVISSRKEQNVAKAVSQLTKSGLDVVGVKCHVANADDRKALFEKAVEKYGGIDILVSNAAVNPEVGGVLDASEAAWDKIFEVNVKCSFLLAKEVLPYIRQRKNGSIVFVSSIAGFQPFSLLGAYSVSKTALFGLTKAASQDLAAEGIRVNCIAPGIVRTKFAAALHESESARDTALAQIPMGRFAQPPEIAGVCAFLVSDDASYITGETIVASGGMPSRL</sequence>
<keyword evidence="4" id="KW-1185">Reference proteome</keyword>